<dbReference type="Gene3D" id="1.10.630.10">
    <property type="entry name" value="Cytochrome P450"/>
    <property type="match status" value="1"/>
</dbReference>
<evidence type="ECO:0000256" key="1">
    <source>
        <dbReference type="ARBA" id="ARBA00001971"/>
    </source>
</evidence>
<dbReference type="GO" id="GO:0005506">
    <property type="term" value="F:iron ion binding"/>
    <property type="evidence" value="ECO:0007669"/>
    <property type="project" value="InterPro"/>
</dbReference>
<keyword evidence="8" id="KW-1185">Reference proteome</keyword>
<evidence type="ECO:0000256" key="6">
    <source>
        <dbReference type="RuleBase" id="RU000461"/>
    </source>
</evidence>
<dbReference type="PANTHER" id="PTHR24305:SF226">
    <property type="entry name" value="CYTOCHROME P450 MONOOXYGENASE"/>
    <property type="match status" value="1"/>
</dbReference>
<comment type="caution">
    <text evidence="7">The sequence shown here is derived from an EMBL/GenBank/DDBJ whole genome shotgun (WGS) entry which is preliminary data.</text>
</comment>
<dbReference type="PANTHER" id="PTHR24305">
    <property type="entry name" value="CYTOCHROME P450"/>
    <property type="match status" value="1"/>
</dbReference>
<sequence length="398" mass="44899">MHQRKRKLLGPVVNDRSMREFEAVMMSQVDVFLEGLSSSCQQPSTPVNMTERLGYLTMDIMGQFVFGYPLNLQTDVTYRFMTDTTANFLLNIALQLPFLSKARISNFRRLRALLRGKSYRSTMQKMIRNRFAEGQDAKHNLLFMTDTLRVSDDEETFIEEIRSEATFFLSAGSDTMSTCLSAVFFYLSRNPDCYRRLTAEIRSTFTNSAEIKGGPRLAACSYLRACIDEAIRLSPPVPGTLWRQQVSGSDRNSTPLIIDGIVIPPGTHIGVNTYALQHNEAYFPEPFTFKPERFLSQSLPTGRLIKDAFAPFSLGSRGCMGRSMAYFEASLILAKTLWHYDFVQAPNDAGMVGESTYWNARGKGDRVNEYQINDIFGATHDGPCLMFKPRAGNITDVA</sequence>
<dbReference type="PRINTS" id="PR00463">
    <property type="entry name" value="EP450I"/>
</dbReference>
<gene>
    <name evidence="7" type="ORF">E0Z10_g7545</name>
</gene>
<keyword evidence="4 5" id="KW-0408">Iron</keyword>
<dbReference type="InterPro" id="IPR001128">
    <property type="entry name" value="Cyt_P450"/>
</dbReference>
<evidence type="ECO:0000256" key="4">
    <source>
        <dbReference type="ARBA" id="ARBA00023004"/>
    </source>
</evidence>
<dbReference type="GO" id="GO:0020037">
    <property type="term" value="F:heme binding"/>
    <property type="evidence" value="ECO:0007669"/>
    <property type="project" value="InterPro"/>
</dbReference>
<reference evidence="7 8" key="1">
    <citation type="submission" date="2019-03" db="EMBL/GenBank/DDBJ databases">
        <title>Draft genome sequence of Xylaria hypoxylon DSM 108379, a ubiquitous saprotrophic-parasitic fungi on hardwood.</title>
        <authorList>
            <person name="Buettner E."/>
            <person name="Leonhardt S."/>
            <person name="Gebauer A.M."/>
            <person name="Liers C."/>
            <person name="Hofrichter M."/>
            <person name="Kellner H."/>
        </authorList>
    </citation>
    <scope>NUCLEOTIDE SEQUENCE [LARGE SCALE GENOMIC DNA]</scope>
    <source>
        <strain evidence="7 8">DSM 108379</strain>
    </source>
</reference>
<dbReference type="PRINTS" id="PR00385">
    <property type="entry name" value="P450"/>
</dbReference>
<name>A0A4Z0YAH7_9PEZI</name>
<comment type="similarity">
    <text evidence="6">Belongs to the cytochrome P450 family.</text>
</comment>
<dbReference type="InterPro" id="IPR036396">
    <property type="entry name" value="Cyt_P450_sf"/>
</dbReference>
<organism evidence="7 8">
    <name type="scientific">Xylaria hypoxylon</name>
    <dbReference type="NCBI Taxonomy" id="37992"/>
    <lineage>
        <taxon>Eukaryota</taxon>
        <taxon>Fungi</taxon>
        <taxon>Dikarya</taxon>
        <taxon>Ascomycota</taxon>
        <taxon>Pezizomycotina</taxon>
        <taxon>Sordariomycetes</taxon>
        <taxon>Xylariomycetidae</taxon>
        <taxon>Xylariales</taxon>
        <taxon>Xylariaceae</taxon>
        <taxon>Xylaria</taxon>
    </lineage>
</organism>
<dbReference type="EMBL" id="SKBN01000179">
    <property type="protein sequence ID" value="TGJ81219.1"/>
    <property type="molecule type" value="Genomic_DNA"/>
</dbReference>
<evidence type="ECO:0000313" key="7">
    <source>
        <dbReference type="EMBL" id="TGJ81219.1"/>
    </source>
</evidence>
<evidence type="ECO:0000313" key="8">
    <source>
        <dbReference type="Proteomes" id="UP000297716"/>
    </source>
</evidence>
<evidence type="ECO:0000256" key="3">
    <source>
        <dbReference type="ARBA" id="ARBA00022723"/>
    </source>
</evidence>
<keyword evidence="6" id="KW-0503">Monooxygenase</keyword>
<feature type="binding site" description="axial binding residue" evidence="5">
    <location>
        <position position="319"/>
    </location>
    <ligand>
        <name>heme</name>
        <dbReference type="ChEBI" id="CHEBI:30413"/>
    </ligand>
    <ligandPart>
        <name>Fe</name>
        <dbReference type="ChEBI" id="CHEBI:18248"/>
    </ligandPart>
</feature>
<dbReference type="InterPro" id="IPR050121">
    <property type="entry name" value="Cytochrome_P450_monoxygenase"/>
</dbReference>
<evidence type="ECO:0000256" key="5">
    <source>
        <dbReference type="PIRSR" id="PIRSR602401-1"/>
    </source>
</evidence>
<comment type="cofactor">
    <cofactor evidence="1 5">
        <name>heme</name>
        <dbReference type="ChEBI" id="CHEBI:30413"/>
    </cofactor>
</comment>
<dbReference type="PROSITE" id="PS00086">
    <property type="entry name" value="CYTOCHROME_P450"/>
    <property type="match status" value="1"/>
</dbReference>
<dbReference type="GO" id="GO:0004497">
    <property type="term" value="F:monooxygenase activity"/>
    <property type="evidence" value="ECO:0007669"/>
    <property type="project" value="UniProtKB-KW"/>
</dbReference>
<protein>
    <submittedName>
        <fullName evidence="7">Uncharacterized protein</fullName>
    </submittedName>
</protein>
<keyword evidence="3 5" id="KW-0479">Metal-binding</keyword>
<dbReference type="InterPro" id="IPR002401">
    <property type="entry name" value="Cyt_P450_E_grp-I"/>
</dbReference>
<keyword evidence="6" id="KW-0560">Oxidoreductase</keyword>
<dbReference type="OrthoDB" id="1470350at2759"/>
<dbReference type="Proteomes" id="UP000297716">
    <property type="component" value="Unassembled WGS sequence"/>
</dbReference>
<keyword evidence="2 5" id="KW-0349">Heme</keyword>
<dbReference type="Pfam" id="PF00067">
    <property type="entry name" value="p450"/>
    <property type="match status" value="1"/>
</dbReference>
<dbReference type="GO" id="GO:0016705">
    <property type="term" value="F:oxidoreductase activity, acting on paired donors, with incorporation or reduction of molecular oxygen"/>
    <property type="evidence" value="ECO:0007669"/>
    <property type="project" value="InterPro"/>
</dbReference>
<dbReference type="AlphaFoldDB" id="A0A4Z0YAH7"/>
<evidence type="ECO:0000256" key="2">
    <source>
        <dbReference type="ARBA" id="ARBA00022617"/>
    </source>
</evidence>
<accession>A0A4Z0YAH7</accession>
<proteinExistence type="inferred from homology"/>
<dbReference type="STRING" id="37992.A0A4Z0YAH7"/>
<dbReference type="SUPFAM" id="SSF48264">
    <property type="entry name" value="Cytochrome P450"/>
    <property type="match status" value="1"/>
</dbReference>
<dbReference type="InterPro" id="IPR017972">
    <property type="entry name" value="Cyt_P450_CS"/>
</dbReference>